<evidence type="ECO:0000313" key="5">
    <source>
        <dbReference type="EMBL" id="QKG79612.1"/>
    </source>
</evidence>
<evidence type="ECO:0000313" key="6">
    <source>
        <dbReference type="Proteomes" id="UP000500961"/>
    </source>
</evidence>
<dbReference type="PROSITE" id="PS00187">
    <property type="entry name" value="TPP_ENZYMES"/>
    <property type="match status" value="1"/>
</dbReference>
<dbReference type="InterPro" id="IPR011766">
    <property type="entry name" value="TPP_enzyme_TPP-bd"/>
</dbReference>
<dbReference type="Pfam" id="PF02775">
    <property type="entry name" value="TPP_enzyme_C"/>
    <property type="match status" value="1"/>
</dbReference>
<name>A0A7D3XDD0_9BACT</name>
<dbReference type="SUPFAM" id="SSF53323">
    <property type="entry name" value="Pyruvate-ferredoxin oxidoreductase, PFOR, domain III"/>
    <property type="match status" value="1"/>
</dbReference>
<dbReference type="PANTHER" id="PTHR48084">
    <property type="entry name" value="2-OXOGLUTARATE OXIDOREDUCTASE SUBUNIT KORB-RELATED"/>
    <property type="match status" value="1"/>
</dbReference>
<evidence type="ECO:0000256" key="1">
    <source>
        <dbReference type="ARBA" id="ARBA00023002"/>
    </source>
</evidence>
<evidence type="ECO:0000259" key="4">
    <source>
        <dbReference type="Pfam" id="PF02775"/>
    </source>
</evidence>
<dbReference type="Gene3D" id="3.40.920.10">
    <property type="entry name" value="Pyruvate-ferredoxin oxidoreductase, PFOR, domain III"/>
    <property type="match status" value="1"/>
</dbReference>
<feature type="domain" description="Pyruvate/ketoisovalerate oxidoreductase catalytic" evidence="3">
    <location>
        <begin position="270"/>
        <end position="400"/>
    </location>
</feature>
<dbReference type="InterPro" id="IPR002869">
    <property type="entry name" value="Pyrv_flavodox_OxRed_cen"/>
</dbReference>
<dbReference type="Gene3D" id="3.40.50.970">
    <property type="match status" value="1"/>
</dbReference>
<dbReference type="InterPro" id="IPR051457">
    <property type="entry name" value="2-oxoacid:Fd_oxidoreductase"/>
</dbReference>
<dbReference type="SUPFAM" id="SSF52518">
    <property type="entry name" value="Thiamin diphosphate-binding fold (THDP-binding)"/>
    <property type="match status" value="1"/>
</dbReference>
<dbReference type="GO" id="GO:0016625">
    <property type="term" value="F:oxidoreductase activity, acting on the aldehyde or oxo group of donors, iron-sulfur protein as acceptor"/>
    <property type="evidence" value="ECO:0007669"/>
    <property type="project" value="UniProtKB-ARBA"/>
</dbReference>
<dbReference type="Proteomes" id="UP000500961">
    <property type="component" value="Chromosome"/>
</dbReference>
<evidence type="ECO:0000256" key="2">
    <source>
        <dbReference type="ARBA" id="ARBA00023052"/>
    </source>
</evidence>
<evidence type="ECO:0008006" key="7">
    <source>
        <dbReference type="Google" id="ProtNLM"/>
    </source>
</evidence>
<dbReference type="GO" id="GO:0044281">
    <property type="term" value="P:small molecule metabolic process"/>
    <property type="evidence" value="ECO:0007669"/>
    <property type="project" value="UniProtKB-ARBA"/>
</dbReference>
<organism evidence="5 6">
    <name type="scientific">Tenuifilum thalassicum</name>
    <dbReference type="NCBI Taxonomy" id="2590900"/>
    <lineage>
        <taxon>Bacteria</taxon>
        <taxon>Pseudomonadati</taxon>
        <taxon>Bacteroidota</taxon>
        <taxon>Bacteroidia</taxon>
        <taxon>Bacteroidales</taxon>
        <taxon>Tenuifilaceae</taxon>
        <taxon>Tenuifilum</taxon>
    </lineage>
</organism>
<dbReference type="EMBL" id="CP041345">
    <property type="protein sequence ID" value="QKG79612.1"/>
    <property type="molecule type" value="Genomic_DNA"/>
</dbReference>
<dbReference type="KEGG" id="ttz:FHG85_04825"/>
<dbReference type="Pfam" id="PF01558">
    <property type="entry name" value="POR"/>
    <property type="match status" value="1"/>
</dbReference>
<keyword evidence="1" id="KW-0560">Oxidoreductase</keyword>
<keyword evidence="2" id="KW-0786">Thiamine pyrophosphate</keyword>
<dbReference type="InterPro" id="IPR029061">
    <property type="entry name" value="THDP-binding"/>
</dbReference>
<dbReference type="InterPro" id="IPR019752">
    <property type="entry name" value="Pyrv/ketoisovalerate_OxRed_cat"/>
</dbReference>
<dbReference type="PANTHER" id="PTHR48084:SF4">
    <property type="entry name" value="2-OXOGLUTARATE OXIDOREDUCTASE SUBUNIT KORB"/>
    <property type="match status" value="1"/>
</dbReference>
<evidence type="ECO:0000259" key="3">
    <source>
        <dbReference type="Pfam" id="PF01558"/>
    </source>
</evidence>
<dbReference type="GO" id="GO:0030976">
    <property type="term" value="F:thiamine pyrophosphate binding"/>
    <property type="evidence" value="ECO:0007669"/>
    <property type="project" value="InterPro"/>
</dbReference>
<dbReference type="RefSeq" id="WP_173073518.1">
    <property type="nucleotide sequence ID" value="NZ_CP041345.1"/>
</dbReference>
<protein>
    <recommendedName>
        <fullName evidence="7">2-oxoglutarate synthase</fullName>
    </recommendedName>
</protein>
<dbReference type="GO" id="GO:0045333">
    <property type="term" value="P:cellular respiration"/>
    <property type="evidence" value="ECO:0007669"/>
    <property type="project" value="UniProtKB-ARBA"/>
</dbReference>
<dbReference type="GO" id="GO:0000287">
    <property type="term" value="F:magnesium ion binding"/>
    <property type="evidence" value="ECO:0007669"/>
    <property type="project" value="InterPro"/>
</dbReference>
<dbReference type="InterPro" id="IPR000399">
    <property type="entry name" value="TPP-bd_CS"/>
</dbReference>
<proteinExistence type="predicted"/>
<keyword evidence="6" id="KW-1185">Reference proteome</keyword>
<feature type="domain" description="Thiamine pyrophosphate enzyme TPP-binding" evidence="4">
    <location>
        <begin position="46"/>
        <end position="193"/>
    </location>
</feature>
<sequence>MNSKNFLTDSQLPFCKGCGHALVAKNTEKALQKLNVDPLDVVLVTDIGCHGIVDKSFLTHTVHGLHGRSSALAAGIAAGLNNPGKKVIVFTGDGGATIGMQHLIGGAHLGFDMTVVVHNNMLYGMTGGQPSEFTPCGFKTPTLPEGSSKEGYDICELMVAAGASYVERVIGIGDYSDSLAKAFSSSGFSLVEVMEICPSYGVKSNPGIKLSQVVENAGWNVKVFADGKGHSFKKPLKENTESLISEKLEIKPKYQSEIKKPVSILISGSAGEGVQSAAEFLAKAGILSGLNTTKKGSYPVTVGVGFSASDVILSPKPILFTGSTNPDILVITSADGLNFARNTAAKMTSGKLYIDDSLDVPETGAQVIRVPFREKLGARTSSLYAVFYIVHHEKLFPIDAMKEVFLSNKISKKVSIESLLQF</sequence>
<gene>
    <name evidence="5" type="ORF">FHG85_04825</name>
</gene>
<accession>A0A7D3XDD0</accession>
<reference evidence="5 6" key="1">
    <citation type="submission" date="2019-07" db="EMBL/GenBank/DDBJ databases">
        <title>Thalassofilum flectens gen. nov., sp. nov., a novel moderate thermophilic anaerobe from a shallow sea hot spring in Kunashir Island (Russia), representing a new family in the order Bacteroidales, and proposal of Thalassofilacea fam. nov.</title>
        <authorList>
            <person name="Kochetkova T.V."/>
            <person name="Podosokorskaya O.A."/>
            <person name="Novikov A."/>
            <person name="Elcheninov A.G."/>
            <person name="Toshchakov S.V."/>
            <person name="Kublanov I.V."/>
        </authorList>
    </citation>
    <scope>NUCLEOTIDE SEQUENCE [LARGE SCALE GENOMIC DNA]</scope>
    <source>
        <strain evidence="5 6">38-H</strain>
    </source>
</reference>
<dbReference type="AlphaFoldDB" id="A0A7D3XDD0"/>